<dbReference type="EMBL" id="FNLM01000036">
    <property type="protein sequence ID" value="SDU79064.1"/>
    <property type="molecule type" value="Genomic_DNA"/>
</dbReference>
<dbReference type="SUPFAM" id="SSF53720">
    <property type="entry name" value="ALDH-like"/>
    <property type="match status" value="1"/>
</dbReference>
<dbReference type="Proteomes" id="UP001265083">
    <property type="component" value="Unassembled WGS sequence"/>
</dbReference>
<evidence type="ECO:0000313" key="3">
    <source>
        <dbReference type="EMBL" id="MDS1116930.1"/>
    </source>
</evidence>
<evidence type="ECO:0000259" key="2">
    <source>
        <dbReference type="Pfam" id="PF00171"/>
    </source>
</evidence>
<evidence type="ECO:0000256" key="1">
    <source>
        <dbReference type="ARBA" id="ARBA00023002"/>
    </source>
</evidence>
<protein>
    <submittedName>
        <fullName evidence="4">Aldehyde dehydrogenase (NAD(P)+)</fullName>
    </submittedName>
    <submittedName>
        <fullName evidence="3">Aldehyde dehydrogenase family protein</fullName>
    </submittedName>
</protein>
<dbReference type="AlphaFoldDB" id="A0A1H2LE30"/>
<dbReference type="GO" id="GO:0016620">
    <property type="term" value="F:oxidoreductase activity, acting on the aldehyde or oxo group of donors, NAD or NADP as acceptor"/>
    <property type="evidence" value="ECO:0007669"/>
    <property type="project" value="InterPro"/>
</dbReference>
<name>A0A1H2LE30_9ACTN</name>
<sequence>MTLTTDFTTVAELDSALLRLSAGERRWADLPLTRRADLLQQVAHQAAEQASDWVEAACRAKRISPSSPLAGEEWLSGPYPVITNAATLARSLRDLSSGDSPIAHVPTSVAPGGRVALDVFPHQIWDRLLLSGVSAKVWLKPGVSVTQARSAAGLAQLDPATTHGMSVVLGAGNITSIAVLDTLYELIAHNRVVILKLNPVLGEMFDAINAVLRPLSERGFVEVVRGGVEVGSYLVDHPNVAHVHITGSSASHDAIVFGTGPEGEARRRAGVPKLGKTITSELGGVSPTVVVPTGWSAKDIRFQAEHLATQRLHNGGYNCIAAQVAVIPSEWSKKGEFLRELRDQIDKAPARPAYYPGSDQRVAAAAHRHATANARENGRLLIEGLSPDQVAEAFTVEYFSPVLAVVEIPGDGIAYLRAASRFVNERLEGTLGANVLVHPRYRRKLGREFEWFVESLRYGTIAINAWTGVGYLTAAAPWGGFPGATLVDVESGIGLVHNASLVDDTERTVVTGPFRPLSRSLITGQLSITPKPAWFVRNTHAHHVGRKMVAFAADPKATRLPSLFASALRG</sequence>
<evidence type="ECO:0000313" key="5">
    <source>
        <dbReference type="Proteomes" id="UP000183180"/>
    </source>
</evidence>
<proteinExistence type="predicted"/>
<dbReference type="OrthoDB" id="136308at2"/>
<gene>
    <name evidence="3" type="ORF">RD149_24665</name>
    <name evidence="4" type="ORF">SAMN04488548_136141</name>
</gene>
<dbReference type="RefSeq" id="WP_005201353.1">
    <property type="nucleotide sequence ID" value="NZ_FNLM01000036.1"/>
</dbReference>
<reference evidence="4 5" key="1">
    <citation type="submission" date="2016-10" db="EMBL/GenBank/DDBJ databases">
        <authorList>
            <person name="de Groot N.N."/>
        </authorList>
    </citation>
    <scope>NUCLEOTIDE SEQUENCE [LARGE SCALE GENOMIC DNA]</scope>
    <source>
        <strain evidence="4 5">DSM 44215</strain>
    </source>
</reference>
<dbReference type="EMBL" id="JAVLUS010000042">
    <property type="protein sequence ID" value="MDS1116930.1"/>
    <property type="molecule type" value="Genomic_DNA"/>
</dbReference>
<feature type="domain" description="Aldehyde dehydrogenase" evidence="2">
    <location>
        <begin position="218"/>
        <end position="384"/>
    </location>
</feature>
<accession>A0A1H2LE30</accession>
<dbReference type="InterPro" id="IPR016162">
    <property type="entry name" value="Ald_DH_N"/>
</dbReference>
<dbReference type="Proteomes" id="UP000183180">
    <property type="component" value="Unassembled WGS sequence"/>
</dbReference>
<dbReference type="InterPro" id="IPR016163">
    <property type="entry name" value="Ald_DH_C"/>
</dbReference>
<evidence type="ECO:0000313" key="6">
    <source>
        <dbReference type="Proteomes" id="UP001265083"/>
    </source>
</evidence>
<reference evidence="3 6" key="2">
    <citation type="submission" date="2023-08" db="EMBL/GenBank/DDBJ databases">
        <title>Bioegradation of LLDPE and BLDPE plastic by marine bacteria from coast plastic debris.</title>
        <authorList>
            <person name="Rong Z."/>
        </authorList>
    </citation>
    <scope>NUCLEOTIDE SEQUENCE [LARGE SCALE GENOMIC DNA]</scope>
    <source>
        <strain evidence="3 6">Z-2</strain>
    </source>
</reference>
<dbReference type="STRING" id="158898.SAMN04488548_136141"/>
<dbReference type="InterPro" id="IPR015590">
    <property type="entry name" value="Aldehyde_DH_dom"/>
</dbReference>
<keyword evidence="1" id="KW-0560">Oxidoreductase</keyword>
<keyword evidence="6" id="KW-1185">Reference proteome</keyword>
<dbReference type="Pfam" id="PF00171">
    <property type="entry name" value="Aldedh"/>
    <property type="match status" value="1"/>
</dbReference>
<evidence type="ECO:0000313" key="4">
    <source>
        <dbReference type="EMBL" id="SDU79064.1"/>
    </source>
</evidence>
<dbReference type="Gene3D" id="3.40.605.10">
    <property type="entry name" value="Aldehyde Dehydrogenase, Chain A, domain 1"/>
    <property type="match status" value="1"/>
</dbReference>
<dbReference type="InterPro" id="IPR016161">
    <property type="entry name" value="Ald_DH/histidinol_DH"/>
</dbReference>
<dbReference type="Gene3D" id="3.40.309.10">
    <property type="entry name" value="Aldehyde Dehydrogenase, Chain A, domain 2"/>
    <property type="match status" value="1"/>
</dbReference>
<organism evidence="4 5">
    <name type="scientific">Gordonia westfalica</name>
    <dbReference type="NCBI Taxonomy" id="158898"/>
    <lineage>
        <taxon>Bacteria</taxon>
        <taxon>Bacillati</taxon>
        <taxon>Actinomycetota</taxon>
        <taxon>Actinomycetes</taxon>
        <taxon>Mycobacteriales</taxon>
        <taxon>Gordoniaceae</taxon>
        <taxon>Gordonia</taxon>
    </lineage>
</organism>